<dbReference type="Gene3D" id="1.10.10.10">
    <property type="entry name" value="Winged helix-like DNA-binding domain superfamily/Winged helix DNA-binding domain"/>
    <property type="match status" value="1"/>
</dbReference>
<dbReference type="PIRSF" id="PIRSF016838">
    <property type="entry name" value="PafC"/>
    <property type="match status" value="1"/>
</dbReference>
<evidence type="ECO:0000259" key="4">
    <source>
        <dbReference type="PROSITE" id="PS51000"/>
    </source>
</evidence>
<gene>
    <name evidence="5" type="ORF">FCL54_12785</name>
</gene>
<dbReference type="InterPro" id="IPR036388">
    <property type="entry name" value="WH-like_DNA-bd_sf"/>
</dbReference>
<keyword evidence="6" id="KW-1185">Reference proteome</keyword>
<keyword evidence="2" id="KW-0238">DNA-binding</keyword>
<protein>
    <submittedName>
        <fullName evidence="5">YafY family transcriptional regulator</fullName>
    </submittedName>
</protein>
<dbReference type="Proteomes" id="UP000308230">
    <property type="component" value="Unassembled WGS sequence"/>
</dbReference>
<feature type="domain" description="HTH deoR-type" evidence="4">
    <location>
        <begin position="2"/>
        <end position="60"/>
    </location>
</feature>
<keyword evidence="3" id="KW-0804">Transcription</keyword>
<comment type="caution">
    <text evidence="5">The sequence shown here is derived from an EMBL/GenBank/DDBJ whole genome shotgun (WGS) entry which is preliminary data.</text>
</comment>
<evidence type="ECO:0000256" key="3">
    <source>
        <dbReference type="ARBA" id="ARBA00023163"/>
    </source>
</evidence>
<dbReference type="GO" id="GO:0003700">
    <property type="term" value="F:DNA-binding transcription factor activity"/>
    <property type="evidence" value="ECO:0007669"/>
    <property type="project" value="InterPro"/>
</dbReference>
<dbReference type="PANTHER" id="PTHR34580:SF1">
    <property type="entry name" value="PROTEIN PAFC"/>
    <property type="match status" value="1"/>
</dbReference>
<dbReference type="RefSeq" id="WP_138127026.1">
    <property type="nucleotide sequence ID" value="NZ_SWLG01000008.1"/>
</dbReference>
<dbReference type="PROSITE" id="PS00894">
    <property type="entry name" value="HTH_DEOR_1"/>
    <property type="match status" value="1"/>
</dbReference>
<name>A0A5R9EZZ9_9BACL</name>
<dbReference type="SMART" id="SM00420">
    <property type="entry name" value="HTH_DEOR"/>
    <property type="match status" value="1"/>
</dbReference>
<keyword evidence="1" id="KW-0805">Transcription regulation</keyword>
<evidence type="ECO:0000256" key="1">
    <source>
        <dbReference type="ARBA" id="ARBA00023015"/>
    </source>
</evidence>
<dbReference type="Pfam" id="PF13280">
    <property type="entry name" value="WYL"/>
    <property type="match status" value="1"/>
</dbReference>
<organism evidence="5 6">
    <name type="scientific">Exobacillus caeni</name>
    <dbReference type="NCBI Taxonomy" id="2574798"/>
    <lineage>
        <taxon>Bacteria</taxon>
        <taxon>Bacillati</taxon>
        <taxon>Bacillota</taxon>
        <taxon>Bacilli</taxon>
        <taxon>Bacillales</taxon>
        <taxon>Guptibacillaceae</taxon>
        <taxon>Exobacillus</taxon>
    </lineage>
</organism>
<dbReference type="SUPFAM" id="SSF46785">
    <property type="entry name" value="Winged helix' DNA-binding domain"/>
    <property type="match status" value="1"/>
</dbReference>
<evidence type="ECO:0000313" key="6">
    <source>
        <dbReference type="Proteomes" id="UP000308230"/>
    </source>
</evidence>
<dbReference type="InterPro" id="IPR028349">
    <property type="entry name" value="PafC-like"/>
</dbReference>
<reference evidence="5 6" key="1">
    <citation type="submission" date="2019-04" db="EMBL/GenBank/DDBJ databases">
        <title>Bacillus caeni sp. nov., a bacterium isolated from mangrove sediment.</title>
        <authorList>
            <person name="Huang H."/>
            <person name="Mo K."/>
            <person name="Hu Y."/>
        </authorList>
    </citation>
    <scope>NUCLEOTIDE SEQUENCE [LARGE SCALE GENOMIC DNA]</scope>
    <source>
        <strain evidence="5 6">HB172195</strain>
    </source>
</reference>
<dbReference type="InterPro" id="IPR013196">
    <property type="entry name" value="HTH_11"/>
</dbReference>
<dbReference type="PROSITE" id="PS52050">
    <property type="entry name" value="WYL"/>
    <property type="match status" value="1"/>
</dbReference>
<dbReference type="PROSITE" id="PS51000">
    <property type="entry name" value="HTH_DEOR_2"/>
    <property type="match status" value="1"/>
</dbReference>
<dbReference type="InterPro" id="IPR026881">
    <property type="entry name" value="WYL_dom"/>
</dbReference>
<dbReference type="InterPro" id="IPR057727">
    <property type="entry name" value="WCX_dom"/>
</dbReference>
<dbReference type="Pfam" id="PF08279">
    <property type="entry name" value="HTH_11"/>
    <property type="match status" value="1"/>
</dbReference>
<dbReference type="OrthoDB" id="9815009at2"/>
<accession>A0A5R9EZZ9</accession>
<dbReference type="PANTHER" id="PTHR34580">
    <property type="match status" value="1"/>
</dbReference>
<dbReference type="InterPro" id="IPR001034">
    <property type="entry name" value="DeoR_HTH"/>
</dbReference>
<dbReference type="InterPro" id="IPR036390">
    <property type="entry name" value="WH_DNA-bd_sf"/>
</dbReference>
<dbReference type="Pfam" id="PF25583">
    <property type="entry name" value="WCX"/>
    <property type="match status" value="1"/>
</dbReference>
<dbReference type="AlphaFoldDB" id="A0A5R9EZZ9"/>
<dbReference type="InterPro" id="IPR018356">
    <property type="entry name" value="Tscrpt_reg_HTH_DeoR_CS"/>
</dbReference>
<evidence type="ECO:0000313" key="5">
    <source>
        <dbReference type="EMBL" id="TLS36827.1"/>
    </source>
</evidence>
<evidence type="ECO:0000256" key="2">
    <source>
        <dbReference type="ARBA" id="ARBA00023125"/>
    </source>
</evidence>
<dbReference type="GO" id="GO:0003677">
    <property type="term" value="F:DNA binding"/>
    <property type="evidence" value="ECO:0007669"/>
    <property type="project" value="UniProtKB-KW"/>
</dbReference>
<sequence length="319" mass="37400">MRADRLISILLLLKKRGKVTTKELAQELEVTQRTIHRDMEALISAGIPIFSERGKGGGWSIMDNWQNRLSWLKNEEVQSLFIPSSNNLLADLGFNEISEKAREKLYSSVPYQHKEEAIKLWERVYIDTSTWKDRTEHQAFITDIKRALFNEKKLKIIYEKYNGKSDERIIEPLGLVSKGDKWYLVALKKGEYRNYRVSRIKSVIMLDEEFTYPSYFNLQSYWKKSKKEFVNNLPRYIVQVKVLSSIIPRLKFTGKFVEVIEVGNNDIDQWLPVTLSFHSEEEAVEYIFGFGNKMKVANPVHLKDTLIIMAKDVIDMYKE</sequence>
<dbReference type="InterPro" id="IPR051534">
    <property type="entry name" value="CBASS_pafABC_assoc_protein"/>
</dbReference>
<dbReference type="EMBL" id="SWLG01000008">
    <property type="protein sequence ID" value="TLS36827.1"/>
    <property type="molecule type" value="Genomic_DNA"/>
</dbReference>
<proteinExistence type="predicted"/>